<sequence length="173" mass="19765">MTDHERSAGRPLPALRFNVGMRRVVVLGRGGAGKSTLAVDLGAALGLEVVELDKLFWRPDLRPTPKDRWAATQRGLCAGERWVLDGDLGPYDVLAARLPAADTVVVLDFALWRCAWRALRRSRENRAFWHWLVTYRRRGLPAVMAAVAEHANRAELHVLRNPRAVERFRRRWR</sequence>
<dbReference type="AlphaFoldDB" id="A0A4R7W510"/>
<evidence type="ECO:0000313" key="2">
    <source>
        <dbReference type="Proteomes" id="UP000294927"/>
    </source>
</evidence>
<dbReference type="Gene3D" id="3.40.50.300">
    <property type="entry name" value="P-loop containing nucleotide triphosphate hydrolases"/>
    <property type="match status" value="1"/>
</dbReference>
<dbReference type="Proteomes" id="UP000294927">
    <property type="component" value="Unassembled WGS sequence"/>
</dbReference>
<name>A0A4R7W510_9PSEU</name>
<evidence type="ECO:0000313" key="1">
    <source>
        <dbReference type="EMBL" id="TDV57806.1"/>
    </source>
</evidence>
<evidence type="ECO:0008006" key="3">
    <source>
        <dbReference type="Google" id="ProtNLM"/>
    </source>
</evidence>
<comment type="caution">
    <text evidence="1">The sequence shown here is derived from an EMBL/GenBank/DDBJ whole genome shotgun (WGS) entry which is preliminary data.</text>
</comment>
<keyword evidence="2" id="KW-1185">Reference proteome</keyword>
<dbReference type="PANTHER" id="PTHR37816">
    <property type="entry name" value="YALI0E33011P"/>
    <property type="match status" value="1"/>
</dbReference>
<dbReference type="SUPFAM" id="SSF52540">
    <property type="entry name" value="P-loop containing nucleoside triphosphate hydrolases"/>
    <property type="match status" value="1"/>
</dbReference>
<protein>
    <recommendedName>
        <fullName evidence="3">Adenylate kinase family enzyme</fullName>
    </recommendedName>
</protein>
<proteinExistence type="predicted"/>
<reference evidence="1 2" key="1">
    <citation type="submission" date="2019-03" db="EMBL/GenBank/DDBJ databases">
        <title>Genomic Encyclopedia of Archaeal and Bacterial Type Strains, Phase II (KMG-II): from individual species to whole genera.</title>
        <authorList>
            <person name="Goeker M."/>
        </authorList>
    </citation>
    <scope>NUCLEOTIDE SEQUENCE [LARGE SCALE GENOMIC DNA]</scope>
    <source>
        <strain evidence="1 2">DSM 45499</strain>
    </source>
</reference>
<gene>
    <name evidence="1" type="ORF">CLV71_101679</name>
</gene>
<organism evidence="1 2">
    <name type="scientific">Actinophytocola oryzae</name>
    <dbReference type="NCBI Taxonomy" id="502181"/>
    <lineage>
        <taxon>Bacteria</taxon>
        <taxon>Bacillati</taxon>
        <taxon>Actinomycetota</taxon>
        <taxon>Actinomycetes</taxon>
        <taxon>Pseudonocardiales</taxon>
        <taxon>Pseudonocardiaceae</taxon>
    </lineage>
</organism>
<dbReference type="InterPro" id="IPR052922">
    <property type="entry name" value="Cytidylate_Kinase-2"/>
</dbReference>
<dbReference type="PANTHER" id="PTHR37816:SF1">
    <property type="entry name" value="TOXIN"/>
    <property type="match status" value="1"/>
</dbReference>
<dbReference type="EMBL" id="SOCP01000001">
    <property type="protein sequence ID" value="TDV57806.1"/>
    <property type="molecule type" value="Genomic_DNA"/>
</dbReference>
<dbReference type="InterPro" id="IPR027417">
    <property type="entry name" value="P-loop_NTPase"/>
</dbReference>
<accession>A0A4R7W510</accession>